<feature type="transmembrane region" description="Helical" evidence="1">
    <location>
        <begin position="218"/>
        <end position="242"/>
    </location>
</feature>
<dbReference type="EMBL" id="JARBJD010000116">
    <property type="protein sequence ID" value="KAK2951600.1"/>
    <property type="molecule type" value="Genomic_DNA"/>
</dbReference>
<keyword evidence="1" id="KW-0472">Membrane</keyword>
<keyword evidence="1" id="KW-0812">Transmembrane</keyword>
<keyword evidence="2" id="KW-0732">Signal</keyword>
<organism evidence="4 5">
    <name type="scientific">Blattamonas nauphoetae</name>
    <dbReference type="NCBI Taxonomy" id="2049346"/>
    <lineage>
        <taxon>Eukaryota</taxon>
        <taxon>Metamonada</taxon>
        <taxon>Preaxostyla</taxon>
        <taxon>Oxymonadida</taxon>
        <taxon>Blattamonas</taxon>
    </lineage>
</organism>
<dbReference type="PANTHER" id="PTHR31157">
    <property type="entry name" value="SCP DOMAIN-CONTAINING PROTEIN"/>
    <property type="match status" value="1"/>
</dbReference>
<proteinExistence type="predicted"/>
<comment type="caution">
    <text evidence="4">The sequence shown here is derived from an EMBL/GenBank/DDBJ whole genome shotgun (WGS) entry which is preliminary data.</text>
</comment>
<keyword evidence="1" id="KW-1133">Transmembrane helix</keyword>
<dbReference type="InterPro" id="IPR035940">
    <property type="entry name" value="CAP_sf"/>
</dbReference>
<keyword evidence="5" id="KW-1185">Reference proteome</keyword>
<gene>
    <name evidence="4" type="ORF">BLNAU_13484</name>
</gene>
<evidence type="ECO:0000313" key="5">
    <source>
        <dbReference type="Proteomes" id="UP001281761"/>
    </source>
</evidence>
<reference evidence="4 5" key="1">
    <citation type="journal article" date="2022" name="bioRxiv">
        <title>Genomics of Preaxostyla Flagellates Illuminates Evolutionary Transitions and the Path Towards Mitochondrial Loss.</title>
        <authorList>
            <person name="Novak L.V.F."/>
            <person name="Treitli S.C."/>
            <person name="Pyrih J."/>
            <person name="Halakuc P."/>
            <person name="Pipaliya S.V."/>
            <person name="Vacek V."/>
            <person name="Brzon O."/>
            <person name="Soukal P."/>
            <person name="Eme L."/>
            <person name="Dacks J.B."/>
            <person name="Karnkowska A."/>
            <person name="Elias M."/>
            <person name="Hampl V."/>
        </authorList>
    </citation>
    <scope>NUCLEOTIDE SEQUENCE [LARGE SCALE GENOMIC DNA]</scope>
    <source>
        <strain evidence="4">NAU3</strain>
        <tissue evidence="4">Gut</tissue>
    </source>
</reference>
<name>A0ABQ9XK73_9EUKA</name>
<evidence type="ECO:0000313" key="4">
    <source>
        <dbReference type="EMBL" id="KAK2951600.1"/>
    </source>
</evidence>
<dbReference type="Gene3D" id="3.40.33.10">
    <property type="entry name" value="CAP"/>
    <property type="match status" value="1"/>
</dbReference>
<dbReference type="Proteomes" id="UP001281761">
    <property type="component" value="Unassembled WGS sequence"/>
</dbReference>
<dbReference type="InterPro" id="IPR014044">
    <property type="entry name" value="CAP_dom"/>
</dbReference>
<feature type="chain" id="PRO_5047284734" description="SCP domain-containing protein" evidence="2">
    <location>
        <begin position="16"/>
        <end position="251"/>
    </location>
</feature>
<evidence type="ECO:0000256" key="2">
    <source>
        <dbReference type="SAM" id="SignalP"/>
    </source>
</evidence>
<evidence type="ECO:0000256" key="1">
    <source>
        <dbReference type="SAM" id="Phobius"/>
    </source>
</evidence>
<accession>A0ABQ9XK73</accession>
<feature type="domain" description="SCP" evidence="3">
    <location>
        <begin position="79"/>
        <end position="188"/>
    </location>
</feature>
<protein>
    <recommendedName>
        <fullName evidence="3">SCP domain-containing protein</fullName>
    </recommendedName>
</protein>
<sequence>MLFYSLCFLIVPAVSKDHRYTKSSSTQITSDGVIRQYYPELVDSLINGIYSLPEEKDPVRKAGMSDFEYSAVRGRVAIKLTNTFRVKNKLSPVHWSDAFHTECYGHAENMSKGVYPFSHTGFSERCARYPNPRGSCGENVAMQTGSRDQRAWMCVDQWLHSDLHRANILTAAFNAGSVAIYDYDSAGYECQMFIDDKTITEEAPIDPSAAKGAFDPYVLTWLLGSIGLVVIFGVLIFIAVFCTCRKLNTKK</sequence>
<evidence type="ECO:0000259" key="3">
    <source>
        <dbReference type="Pfam" id="PF00188"/>
    </source>
</evidence>
<feature type="signal peptide" evidence="2">
    <location>
        <begin position="1"/>
        <end position="15"/>
    </location>
</feature>
<dbReference type="SUPFAM" id="SSF55797">
    <property type="entry name" value="PR-1-like"/>
    <property type="match status" value="1"/>
</dbReference>
<dbReference type="PANTHER" id="PTHR31157:SF30">
    <property type="entry name" value="SCP DOMAIN-CONTAINING PROTEIN"/>
    <property type="match status" value="1"/>
</dbReference>
<dbReference type="CDD" id="cd05379">
    <property type="entry name" value="CAP_bacterial"/>
    <property type="match status" value="1"/>
</dbReference>
<dbReference type="Pfam" id="PF00188">
    <property type="entry name" value="CAP"/>
    <property type="match status" value="1"/>
</dbReference>